<dbReference type="Proteomes" id="UP000532194">
    <property type="component" value="Unassembled WGS sequence"/>
</dbReference>
<accession>A0A7Y0EML3</accession>
<dbReference type="Pfam" id="PF00905">
    <property type="entry name" value="Transpeptidase"/>
    <property type="match status" value="1"/>
</dbReference>
<evidence type="ECO:0000313" key="8">
    <source>
        <dbReference type="Proteomes" id="UP000532194"/>
    </source>
</evidence>
<dbReference type="InterPro" id="IPR036138">
    <property type="entry name" value="PBP_dimer_sf"/>
</dbReference>
<dbReference type="InterPro" id="IPR050515">
    <property type="entry name" value="Beta-lactam/transpept"/>
</dbReference>
<dbReference type="PANTHER" id="PTHR30627">
    <property type="entry name" value="PEPTIDOGLYCAN D,D-TRANSPEPTIDASE"/>
    <property type="match status" value="1"/>
</dbReference>
<comment type="subcellular location">
    <subcellularLocation>
        <location evidence="1">Membrane</location>
    </subcellularLocation>
</comment>
<evidence type="ECO:0000313" key="7">
    <source>
        <dbReference type="EMBL" id="NMM92947.1"/>
    </source>
</evidence>
<reference evidence="7 8" key="1">
    <citation type="submission" date="2020-02" db="EMBL/GenBank/DDBJ databases">
        <title>Characterization of phylogenetic diversity of novel bifidobacterial species isolated in Czech ZOOs.</title>
        <authorList>
            <person name="Lugli G.A."/>
            <person name="Vera N.B."/>
            <person name="Ventura M."/>
        </authorList>
    </citation>
    <scope>NUCLEOTIDE SEQUENCE [LARGE SCALE GENOMIC DNA]</scope>
    <source>
        <strain evidence="7 8">DSM 109957</strain>
    </source>
</reference>
<dbReference type="PANTHER" id="PTHR30627:SF1">
    <property type="entry name" value="PEPTIDOGLYCAN D,D-TRANSPEPTIDASE FTSI"/>
    <property type="match status" value="1"/>
</dbReference>
<dbReference type="SUPFAM" id="SSF56601">
    <property type="entry name" value="beta-lactamase/transpeptidase-like"/>
    <property type="match status" value="1"/>
</dbReference>
<evidence type="ECO:0000259" key="5">
    <source>
        <dbReference type="Pfam" id="PF00905"/>
    </source>
</evidence>
<dbReference type="Gene3D" id="3.90.1310.10">
    <property type="entry name" value="Penicillin-binding protein 2a (Domain 2)"/>
    <property type="match status" value="1"/>
</dbReference>
<proteinExistence type="inferred from homology"/>
<feature type="domain" description="Penicillin-binding protein transpeptidase" evidence="5">
    <location>
        <begin position="282"/>
        <end position="579"/>
    </location>
</feature>
<dbReference type="GO" id="GO:0051301">
    <property type="term" value="P:cell division"/>
    <property type="evidence" value="ECO:0007669"/>
    <property type="project" value="UniProtKB-KW"/>
</dbReference>
<comment type="caution">
    <text evidence="7">The sequence shown here is derived from an EMBL/GenBank/DDBJ whole genome shotgun (WGS) entry which is preliminary data.</text>
</comment>
<feature type="domain" description="Penicillin-binding protein dimerisation" evidence="6">
    <location>
        <begin position="65"/>
        <end position="236"/>
    </location>
</feature>
<keyword evidence="4" id="KW-1133">Transmembrane helix</keyword>
<dbReference type="Gene3D" id="3.30.450.330">
    <property type="match status" value="1"/>
</dbReference>
<dbReference type="GO" id="GO:0005886">
    <property type="term" value="C:plasma membrane"/>
    <property type="evidence" value="ECO:0007669"/>
    <property type="project" value="TreeGrafter"/>
</dbReference>
<evidence type="ECO:0000256" key="1">
    <source>
        <dbReference type="ARBA" id="ARBA00004370"/>
    </source>
</evidence>
<keyword evidence="7" id="KW-0132">Cell division</keyword>
<dbReference type="PROSITE" id="PS51257">
    <property type="entry name" value="PROKAR_LIPOPROTEIN"/>
    <property type="match status" value="1"/>
</dbReference>
<protein>
    <submittedName>
        <fullName evidence="7">Cell division protein</fullName>
    </submittedName>
</protein>
<keyword evidence="7" id="KW-0131">Cell cycle</keyword>
<dbReference type="Gene3D" id="3.40.710.10">
    <property type="entry name" value="DD-peptidase/beta-lactamase superfamily"/>
    <property type="match status" value="1"/>
</dbReference>
<keyword evidence="3 4" id="KW-0472">Membrane</keyword>
<dbReference type="SUPFAM" id="SSF56519">
    <property type="entry name" value="Penicillin binding protein dimerisation domain"/>
    <property type="match status" value="1"/>
</dbReference>
<dbReference type="InterPro" id="IPR005311">
    <property type="entry name" value="PBP_dimer"/>
</dbReference>
<evidence type="ECO:0000256" key="2">
    <source>
        <dbReference type="ARBA" id="ARBA00007171"/>
    </source>
</evidence>
<evidence type="ECO:0000259" key="6">
    <source>
        <dbReference type="Pfam" id="PF03717"/>
    </source>
</evidence>
<keyword evidence="4" id="KW-0812">Transmembrane</keyword>
<dbReference type="RefSeq" id="WP_169171021.1">
    <property type="nucleotide sequence ID" value="NZ_JAAIII010000001.1"/>
</dbReference>
<dbReference type="AlphaFoldDB" id="A0A7Y0EML3"/>
<dbReference type="InterPro" id="IPR001460">
    <property type="entry name" value="PCN-bd_Tpept"/>
</dbReference>
<evidence type="ECO:0000256" key="4">
    <source>
        <dbReference type="SAM" id="Phobius"/>
    </source>
</evidence>
<organism evidence="7 8">
    <name type="scientific">Bifidobacterium oedipodis</name>
    <dbReference type="NCBI Taxonomy" id="2675322"/>
    <lineage>
        <taxon>Bacteria</taxon>
        <taxon>Bacillati</taxon>
        <taxon>Actinomycetota</taxon>
        <taxon>Actinomycetes</taxon>
        <taxon>Bifidobacteriales</taxon>
        <taxon>Bifidobacteriaceae</taxon>
        <taxon>Bifidobacterium</taxon>
    </lineage>
</organism>
<dbReference type="EMBL" id="JAAIII010000001">
    <property type="protein sequence ID" value="NMM92947.1"/>
    <property type="molecule type" value="Genomic_DNA"/>
</dbReference>
<dbReference type="InterPro" id="IPR012338">
    <property type="entry name" value="Beta-lactam/transpept-like"/>
</dbReference>
<evidence type="ECO:0000256" key="3">
    <source>
        <dbReference type="ARBA" id="ARBA00023136"/>
    </source>
</evidence>
<dbReference type="GO" id="GO:0071555">
    <property type="term" value="P:cell wall organization"/>
    <property type="evidence" value="ECO:0007669"/>
    <property type="project" value="TreeGrafter"/>
</dbReference>
<feature type="transmembrane region" description="Helical" evidence="4">
    <location>
        <begin position="21"/>
        <end position="41"/>
    </location>
</feature>
<comment type="similarity">
    <text evidence="2">Belongs to the transpeptidase family.</text>
</comment>
<keyword evidence="8" id="KW-1185">Reference proteome</keyword>
<gene>
    <name evidence="7" type="ORF">G1C95_0132</name>
</gene>
<dbReference type="Pfam" id="PF03717">
    <property type="entry name" value="PBP_dimer"/>
    <property type="match status" value="1"/>
</dbReference>
<dbReference type="GO" id="GO:0008658">
    <property type="term" value="F:penicillin binding"/>
    <property type="evidence" value="ECO:0007669"/>
    <property type="project" value="InterPro"/>
</dbReference>
<name>A0A7Y0EML3_9BIFI</name>
<sequence>MKSTIQNIIRFSKVKTFAFKCIAIGVVLGCVASACVVRLAATQLIGGRQTAMAATASRTSTVPLSSKRGRILDTNGTVLAQSVERYTIVADPQLAQEYEPIDCTEKTKDYCDQIDGKPVGATGAAAVARLLASVLDDTNAMELGAKLAVDSRYAVLKKDVTPQVKRAIDDLNLGGIVWGELSSERLYADGDLMGSLLGGVDADGTGVAGIEQMENEALTGTDGHETYQRGLGGEEIPGTMTESVAARDGDDVTLTIDRDVQWYVKKVLKESKSTYGSPWVIGVVQDVQTGEILALADSDEVTAGTDEAKMNASRAVSETFDPGSIGKVISMSGYLQTGQHKLTDQFTVPDHATFEGQDFKDASDHGTQRWTLAGILANSSNIGMIMAADQYTDEQRYEYLVKFGIGQSTGLNLPGESDGTLTSPDSWDIRTHNTVLFGQGYTVNALQLSNVVATIANKGVRQQQSIIKSTTNADGKTTETKKTEGTRVIDEDVASQMMNAMESVSDVYSSYVKVDGYRLAAKSGTAQVVGSDGTLSSIVSDYSIAIPADNPRFVVTTVIKDPNGVYGGSTAGPIAAKICEFLMQKYEVPVSSPRKDAIAVNW</sequence>